<sequence length="86" mass="9533">MACTGCGIPASIIAELPYVFLFLFLRSHLLAMCGFVRSSFSSCEVTNEIHYFLAFSKGGESGFVKIFCHLKSQAQMTEEIGYIISH</sequence>
<organism evidence="1">
    <name type="scientific">Anguilla anguilla</name>
    <name type="common">European freshwater eel</name>
    <name type="synonym">Muraena anguilla</name>
    <dbReference type="NCBI Taxonomy" id="7936"/>
    <lineage>
        <taxon>Eukaryota</taxon>
        <taxon>Metazoa</taxon>
        <taxon>Chordata</taxon>
        <taxon>Craniata</taxon>
        <taxon>Vertebrata</taxon>
        <taxon>Euteleostomi</taxon>
        <taxon>Actinopterygii</taxon>
        <taxon>Neopterygii</taxon>
        <taxon>Teleostei</taxon>
        <taxon>Anguilliformes</taxon>
        <taxon>Anguillidae</taxon>
        <taxon>Anguilla</taxon>
    </lineage>
</organism>
<protein>
    <submittedName>
        <fullName evidence="1">Uncharacterized protein</fullName>
    </submittedName>
</protein>
<name>A0A0E9QXR7_ANGAN</name>
<dbReference type="AlphaFoldDB" id="A0A0E9QXR7"/>
<dbReference type="EMBL" id="GBXM01087542">
    <property type="protein sequence ID" value="JAH21035.1"/>
    <property type="molecule type" value="Transcribed_RNA"/>
</dbReference>
<reference evidence="1" key="1">
    <citation type="submission" date="2014-11" db="EMBL/GenBank/DDBJ databases">
        <authorList>
            <person name="Amaro Gonzalez C."/>
        </authorList>
    </citation>
    <scope>NUCLEOTIDE SEQUENCE</scope>
</reference>
<reference evidence="1" key="2">
    <citation type="journal article" date="2015" name="Fish Shellfish Immunol.">
        <title>Early steps in the European eel (Anguilla anguilla)-Vibrio vulnificus interaction in the gills: Role of the RtxA13 toxin.</title>
        <authorList>
            <person name="Callol A."/>
            <person name="Pajuelo D."/>
            <person name="Ebbesson L."/>
            <person name="Teles M."/>
            <person name="MacKenzie S."/>
            <person name="Amaro C."/>
        </authorList>
    </citation>
    <scope>NUCLEOTIDE SEQUENCE</scope>
</reference>
<accession>A0A0E9QXR7</accession>
<evidence type="ECO:0000313" key="1">
    <source>
        <dbReference type="EMBL" id="JAH21035.1"/>
    </source>
</evidence>
<proteinExistence type="predicted"/>